<feature type="domain" description="FAD dependent oxidoreductase" evidence="1">
    <location>
        <begin position="11"/>
        <end position="397"/>
    </location>
</feature>
<evidence type="ECO:0000313" key="2">
    <source>
        <dbReference type="EMBL" id="KIW64153.1"/>
    </source>
</evidence>
<dbReference type="HOGENOM" id="CLU_007884_14_1_1"/>
<dbReference type="AlphaFoldDB" id="A0A0D2F819"/>
<dbReference type="GO" id="GO:0005770">
    <property type="term" value="C:late endosome"/>
    <property type="evidence" value="ECO:0007669"/>
    <property type="project" value="TreeGrafter"/>
</dbReference>
<dbReference type="SUPFAM" id="SSF51905">
    <property type="entry name" value="FAD/NAD(P)-binding domain"/>
    <property type="match status" value="1"/>
</dbReference>
<reference evidence="2 3" key="1">
    <citation type="submission" date="2015-01" db="EMBL/GenBank/DDBJ databases">
        <title>The Genome Sequence of Capronia semiimmersa CBS27337.</title>
        <authorList>
            <consortium name="The Broad Institute Genomics Platform"/>
            <person name="Cuomo C."/>
            <person name="de Hoog S."/>
            <person name="Gorbushina A."/>
            <person name="Stielow B."/>
            <person name="Teixiera M."/>
            <person name="Abouelleil A."/>
            <person name="Chapman S.B."/>
            <person name="Priest M."/>
            <person name="Young S.K."/>
            <person name="Wortman J."/>
            <person name="Nusbaum C."/>
            <person name="Birren B."/>
        </authorList>
    </citation>
    <scope>NUCLEOTIDE SEQUENCE [LARGE SCALE GENOMIC DNA]</scope>
    <source>
        <strain evidence="2 3">CBS 27337</strain>
    </source>
</reference>
<evidence type="ECO:0000259" key="1">
    <source>
        <dbReference type="Pfam" id="PF01266"/>
    </source>
</evidence>
<dbReference type="GO" id="GO:0042147">
    <property type="term" value="P:retrograde transport, endosome to Golgi"/>
    <property type="evidence" value="ECO:0007669"/>
    <property type="project" value="TreeGrafter"/>
</dbReference>
<dbReference type="EMBL" id="KN846961">
    <property type="protein sequence ID" value="KIW64153.1"/>
    <property type="molecule type" value="Genomic_DNA"/>
</dbReference>
<proteinExistence type="predicted"/>
<dbReference type="Pfam" id="PF01266">
    <property type="entry name" value="DAO"/>
    <property type="match status" value="1"/>
</dbReference>
<dbReference type="Proteomes" id="UP000054266">
    <property type="component" value="Unassembled WGS sequence"/>
</dbReference>
<accession>A0A0D2F819</accession>
<dbReference type="Gene3D" id="3.30.9.10">
    <property type="entry name" value="D-Amino Acid Oxidase, subunit A, domain 2"/>
    <property type="match status" value="1"/>
</dbReference>
<dbReference type="PANTHER" id="PTHR13847">
    <property type="entry name" value="SARCOSINE DEHYDROGENASE-RELATED"/>
    <property type="match status" value="1"/>
</dbReference>
<dbReference type="GO" id="GO:0005829">
    <property type="term" value="C:cytosol"/>
    <property type="evidence" value="ECO:0007669"/>
    <property type="project" value="GOC"/>
</dbReference>
<protein>
    <recommendedName>
        <fullName evidence="1">FAD dependent oxidoreductase domain-containing protein</fullName>
    </recommendedName>
</protein>
<keyword evidence="3" id="KW-1185">Reference proteome</keyword>
<name>A0A0D2F819_9EURO</name>
<dbReference type="InterPro" id="IPR006076">
    <property type="entry name" value="FAD-dep_OxRdtase"/>
</dbReference>
<dbReference type="PANTHER" id="PTHR13847:SF185">
    <property type="entry name" value="FAD DEPENDENT OXIDOREDUCTASE SUPERFAMILY (AFU_ORTHOLOGUE AFUA_3G02360)"/>
    <property type="match status" value="1"/>
</dbReference>
<gene>
    <name evidence="2" type="ORF">PV04_09107</name>
</gene>
<sequence length="440" mass="46295">MPSESPTMSTVIVGAGAIGIATAYWLSRTPPESGQRTIHLVDVSSELFSGASGSAGAVLAADGMPTPELADLAKYSYDLHCEFAAENEGTQRWGFSRMLPLRVVSNAAAAKPQAQPPWLSPDLSVETMPLAPRGIVDSKAFCQYCLECCLRQGVQLHQPATPVAVVKSTSTTGTHALQIRKAGGGMELLPCTSLVITAGCWTPTVFDTLFPASSLNPVPVGSLAGHYAIFKTPQPTSSHEQAAPPEYTYGLWPASEKYSDPGLADVPFRVFARISGEMFVAGANSATHPVPRVPEEARADPAMLHKLHRVAGGLTGLRGQNDLVTIRQGVACRPTTPSANPIIAELQPGLFSTSGASTGTTTESSSSNDDLRVFVSAGHGLWGISLSLATGRVLSDLIAGRKPAVDVAPFRLDAARIEAERRLQLQNSSGEAAVRSESKL</sequence>
<dbReference type="InterPro" id="IPR036188">
    <property type="entry name" value="FAD/NAD-bd_sf"/>
</dbReference>
<organism evidence="2 3">
    <name type="scientific">Phialophora macrospora</name>
    <dbReference type="NCBI Taxonomy" id="1851006"/>
    <lineage>
        <taxon>Eukaryota</taxon>
        <taxon>Fungi</taxon>
        <taxon>Dikarya</taxon>
        <taxon>Ascomycota</taxon>
        <taxon>Pezizomycotina</taxon>
        <taxon>Eurotiomycetes</taxon>
        <taxon>Chaetothyriomycetidae</taxon>
        <taxon>Chaetothyriales</taxon>
        <taxon>Herpotrichiellaceae</taxon>
        <taxon>Phialophora</taxon>
    </lineage>
</organism>
<evidence type="ECO:0000313" key="3">
    <source>
        <dbReference type="Proteomes" id="UP000054266"/>
    </source>
</evidence>
<dbReference type="Gene3D" id="3.50.50.60">
    <property type="entry name" value="FAD/NAD(P)-binding domain"/>
    <property type="match status" value="2"/>
</dbReference>
<dbReference type="STRING" id="5601.A0A0D2F819"/>